<keyword evidence="5" id="KW-0479">Metal-binding</keyword>
<keyword evidence="9" id="KW-0812">Transmembrane</keyword>
<organism evidence="11 12">
    <name type="scientific">Branchiostoma lanceolatum</name>
    <name type="common">Common lancelet</name>
    <name type="synonym">Amphioxus lanceolatum</name>
    <dbReference type="NCBI Taxonomy" id="7740"/>
    <lineage>
        <taxon>Eukaryota</taxon>
        <taxon>Metazoa</taxon>
        <taxon>Chordata</taxon>
        <taxon>Cephalochordata</taxon>
        <taxon>Leptocardii</taxon>
        <taxon>Amphioxiformes</taxon>
        <taxon>Branchiostomatidae</taxon>
        <taxon>Branchiostoma</taxon>
    </lineage>
</organism>
<dbReference type="GO" id="GO:0098560">
    <property type="term" value="C:cytoplasmic side of late endosome membrane"/>
    <property type="evidence" value="ECO:0007669"/>
    <property type="project" value="TreeGrafter"/>
</dbReference>
<evidence type="ECO:0000256" key="5">
    <source>
        <dbReference type="ARBA" id="ARBA00022723"/>
    </source>
</evidence>
<dbReference type="GO" id="GO:0008270">
    <property type="term" value="F:zinc ion binding"/>
    <property type="evidence" value="ECO:0007669"/>
    <property type="project" value="TreeGrafter"/>
</dbReference>
<dbReference type="PROSITE" id="PS51837">
    <property type="entry name" value="LITAF"/>
    <property type="match status" value="1"/>
</dbReference>
<evidence type="ECO:0000256" key="8">
    <source>
        <dbReference type="SAM" id="MobiDB-lite"/>
    </source>
</evidence>
<dbReference type="SMART" id="SM00714">
    <property type="entry name" value="LITAF"/>
    <property type="match status" value="1"/>
</dbReference>
<reference evidence="11" key="1">
    <citation type="submission" date="2022-01" db="EMBL/GenBank/DDBJ databases">
        <authorList>
            <person name="Braso-Vives M."/>
        </authorList>
    </citation>
    <scope>NUCLEOTIDE SEQUENCE</scope>
</reference>
<evidence type="ECO:0000256" key="2">
    <source>
        <dbReference type="ARBA" id="ARBA00004481"/>
    </source>
</evidence>
<evidence type="ECO:0000256" key="4">
    <source>
        <dbReference type="ARBA" id="ARBA00005975"/>
    </source>
</evidence>
<comment type="subcellular location">
    <subcellularLocation>
        <location evidence="2">Endosome membrane</location>
        <topology evidence="2">Peripheral membrane protein</topology>
    </subcellularLocation>
    <subcellularLocation>
        <location evidence="1">Late endosome membrane</location>
    </subcellularLocation>
    <subcellularLocation>
        <location evidence="3">Lysosome membrane</location>
        <topology evidence="3">Peripheral membrane protein</topology>
        <orientation evidence="3">Cytoplasmic side</orientation>
    </subcellularLocation>
</comment>
<dbReference type="AlphaFoldDB" id="A0A8J9Z2K5"/>
<sequence length="131" mass="14231">MAEKAELRERQTSTLPGQPEPGQPAVTAGNIVYNAVPQPAGVPVIIPDPPERSRVSVRVKCPSCQQVIDTVAEKKVGKFAWYVAGMVFLIGLSFPVFWLGCCVPCCMANFKDTKHTCPNCKAHVATYKIAK</sequence>
<feature type="compositionally biased region" description="Basic and acidic residues" evidence="8">
    <location>
        <begin position="1"/>
        <end position="11"/>
    </location>
</feature>
<name>A0A8J9Z2K5_BRALA</name>
<evidence type="ECO:0000256" key="1">
    <source>
        <dbReference type="ARBA" id="ARBA00004414"/>
    </source>
</evidence>
<protein>
    <submittedName>
        <fullName evidence="11">CDIP1 protein</fullName>
    </submittedName>
</protein>
<accession>A0A8J9Z2K5</accession>
<evidence type="ECO:0000256" key="6">
    <source>
        <dbReference type="ARBA" id="ARBA00022833"/>
    </source>
</evidence>
<dbReference type="EMBL" id="OV696700">
    <property type="protein sequence ID" value="CAH1246493.1"/>
    <property type="molecule type" value="Genomic_DNA"/>
</dbReference>
<comment type="similarity">
    <text evidence="4">Belongs to the CDIP1/LITAF family.</text>
</comment>
<evidence type="ECO:0000259" key="10">
    <source>
        <dbReference type="PROSITE" id="PS51837"/>
    </source>
</evidence>
<feature type="region of interest" description="Disordered" evidence="8">
    <location>
        <begin position="1"/>
        <end position="25"/>
    </location>
</feature>
<dbReference type="PANTHER" id="PTHR23292:SF6">
    <property type="entry name" value="FI16602P1-RELATED"/>
    <property type="match status" value="1"/>
</dbReference>
<evidence type="ECO:0000256" key="3">
    <source>
        <dbReference type="ARBA" id="ARBA00004630"/>
    </source>
</evidence>
<dbReference type="PANTHER" id="PTHR23292">
    <property type="entry name" value="LIPOPOLYSACCHARIDE-INDUCED TUMOR NECROSIS FACTOR-ALPHA FACTOR"/>
    <property type="match status" value="1"/>
</dbReference>
<keyword evidence="6" id="KW-0862">Zinc</keyword>
<dbReference type="Proteomes" id="UP000838412">
    <property type="component" value="Chromosome 15"/>
</dbReference>
<dbReference type="OrthoDB" id="4713066at2759"/>
<dbReference type="InterPro" id="IPR006629">
    <property type="entry name" value="LITAF"/>
</dbReference>
<keyword evidence="9" id="KW-1133">Transmembrane helix</keyword>
<evidence type="ECO:0000313" key="12">
    <source>
        <dbReference type="Proteomes" id="UP000838412"/>
    </source>
</evidence>
<gene>
    <name evidence="11" type="primary">CDIP1</name>
    <name evidence="11" type="ORF">BLAG_LOCUS8501</name>
</gene>
<evidence type="ECO:0000313" key="11">
    <source>
        <dbReference type="EMBL" id="CAH1246493.1"/>
    </source>
</evidence>
<evidence type="ECO:0000256" key="7">
    <source>
        <dbReference type="ARBA" id="ARBA00023136"/>
    </source>
</evidence>
<dbReference type="GO" id="GO:0005634">
    <property type="term" value="C:nucleus"/>
    <property type="evidence" value="ECO:0007669"/>
    <property type="project" value="TreeGrafter"/>
</dbReference>
<dbReference type="GO" id="GO:0098574">
    <property type="term" value="C:cytoplasmic side of lysosomal membrane"/>
    <property type="evidence" value="ECO:0007669"/>
    <property type="project" value="TreeGrafter"/>
</dbReference>
<evidence type="ECO:0000256" key="9">
    <source>
        <dbReference type="SAM" id="Phobius"/>
    </source>
</evidence>
<keyword evidence="12" id="KW-1185">Reference proteome</keyword>
<feature type="domain" description="LITAF" evidence="10">
    <location>
        <begin position="40"/>
        <end position="129"/>
    </location>
</feature>
<feature type="transmembrane region" description="Helical" evidence="9">
    <location>
        <begin position="79"/>
        <end position="100"/>
    </location>
</feature>
<dbReference type="InterPro" id="IPR037519">
    <property type="entry name" value="LITAF_fam"/>
</dbReference>
<proteinExistence type="inferred from homology"/>
<keyword evidence="7 9" id="KW-0472">Membrane</keyword>
<dbReference type="Pfam" id="PF10601">
    <property type="entry name" value="zf-LITAF-like"/>
    <property type="match status" value="1"/>
</dbReference>